<evidence type="ECO:0000313" key="6">
    <source>
        <dbReference type="EMBL" id="KAA6308092.1"/>
    </source>
</evidence>
<protein>
    <recommendedName>
        <fullName evidence="5">Sigma-54 factor interaction domain-containing protein</fullName>
    </recommendedName>
</protein>
<dbReference type="Pfam" id="PF25601">
    <property type="entry name" value="AAA_lid_14"/>
    <property type="match status" value="1"/>
</dbReference>
<reference evidence="6" key="1">
    <citation type="submission" date="2019-03" db="EMBL/GenBank/DDBJ databases">
        <title>Single cell metagenomics reveals metabolic interactions within the superorganism composed of flagellate Streblomastix strix and complex community of Bacteroidetes bacteria on its surface.</title>
        <authorList>
            <person name="Treitli S.C."/>
            <person name="Kolisko M."/>
            <person name="Husnik F."/>
            <person name="Keeling P."/>
            <person name="Hampl V."/>
        </authorList>
    </citation>
    <scope>NUCLEOTIDE SEQUENCE</scope>
    <source>
        <strain evidence="6">STM</strain>
    </source>
</reference>
<dbReference type="InterPro" id="IPR009057">
    <property type="entry name" value="Homeodomain-like_sf"/>
</dbReference>
<evidence type="ECO:0000256" key="3">
    <source>
        <dbReference type="ARBA" id="ARBA00023015"/>
    </source>
</evidence>
<evidence type="ECO:0000256" key="2">
    <source>
        <dbReference type="ARBA" id="ARBA00022840"/>
    </source>
</evidence>
<keyword evidence="2" id="KW-0067">ATP-binding</keyword>
<dbReference type="PRINTS" id="PR01590">
    <property type="entry name" value="HTHFIS"/>
</dbReference>
<dbReference type="GO" id="GO:0043565">
    <property type="term" value="F:sequence-specific DNA binding"/>
    <property type="evidence" value="ECO:0007669"/>
    <property type="project" value="InterPro"/>
</dbReference>
<dbReference type="AlphaFoldDB" id="A0A5J4PFQ3"/>
<dbReference type="Gene3D" id="1.10.10.60">
    <property type="entry name" value="Homeodomain-like"/>
    <property type="match status" value="1"/>
</dbReference>
<name>A0A5J4PFQ3_9ZZZZ</name>
<dbReference type="EMBL" id="SNRY01008711">
    <property type="protein sequence ID" value="KAA6308092.1"/>
    <property type="molecule type" value="Genomic_DNA"/>
</dbReference>
<evidence type="ECO:0000256" key="1">
    <source>
        <dbReference type="ARBA" id="ARBA00022741"/>
    </source>
</evidence>
<dbReference type="PROSITE" id="PS50045">
    <property type="entry name" value="SIGMA54_INTERACT_4"/>
    <property type="match status" value="1"/>
</dbReference>
<proteinExistence type="predicted"/>
<accession>A0A5J4PFQ3</accession>
<feature type="non-terminal residue" evidence="6">
    <location>
        <position position="1"/>
    </location>
</feature>
<dbReference type="InterPro" id="IPR058031">
    <property type="entry name" value="AAA_lid_NorR"/>
</dbReference>
<dbReference type="PANTHER" id="PTHR32071:SF113">
    <property type="entry name" value="ALGINATE BIOSYNTHESIS TRANSCRIPTIONAL REGULATORY PROTEIN ALGB"/>
    <property type="match status" value="1"/>
</dbReference>
<dbReference type="GO" id="GO:0005524">
    <property type="term" value="F:ATP binding"/>
    <property type="evidence" value="ECO:0007669"/>
    <property type="project" value="UniProtKB-KW"/>
</dbReference>
<dbReference type="Pfam" id="PF02954">
    <property type="entry name" value="HTH_8"/>
    <property type="match status" value="1"/>
</dbReference>
<sequence>KYTWRGNVRELQHVVERAVIFSDDSLLCADAFLFRSGERNSPGKQEILNLKQLEREAVERAIKLSGGNMTRAAEYLGITRFALYRKLEKPDE</sequence>
<dbReference type="InterPro" id="IPR002197">
    <property type="entry name" value="HTH_Fis"/>
</dbReference>
<comment type="caution">
    <text evidence="6">The sequence shown here is derived from an EMBL/GenBank/DDBJ whole genome shotgun (WGS) entry which is preliminary data.</text>
</comment>
<feature type="domain" description="Sigma-54 factor interaction" evidence="5">
    <location>
        <begin position="1"/>
        <end position="20"/>
    </location>
</feature>
<keyword evidence="4" id="KW-0804">Transcription</keyword>
<dbReference type="InterPro" id="IPR002078">
    <property type="entry name" value="Sigma_54_int"/>
</dbReference>
<dbReference type="SUPFAM" id="SSF46689">
    <property type="entry name" value="Homeodomain-like"/>
    <property type="match status" value="1"/>
</dbReference>
<gene>
    <name evidence="6" type="ORF">EZS27_040231</name>
</gene>
<keyword evidence="3" id="KW-0805">Transcription regulation</keyword>
<dbReference type="PANTHER" id="PTHR32071">
    <property type="entry name" value="TRANSCRIPTIONAL REGULATORY PROTEIN"/>
    <property type="match status" value="1"/>
</dbReference>
<keyword evidence="1" id="KW-0547">Nucleotide-binding</keyword>
<dbReference type="Gene3D" id="1.10.8.60">
    <property type="match status" value="1"/>
</dbReference>
<organism evidence="6">
    <name type="scientific">termite gut metagenome</name>
    <dbReference type="NCBI Taxonomy" id="433724"/>
    <lineage>
        <taxon>unclassified sequences</taxon>
        <taxon>metagenomes</taxon>
        <taxon>organismal metagenomes</taxon>
    </lineage>
</organism>
<evidence type="ECO:0000256" key="4">
    <source>
        <dbReference type="ARBA" id="ARBA00023163"/>
    </source>
</evidence>
<dbReference type="GO" id="GO:0006355">
    <property type="term" value="P:regulation of DNA-templated transcription"/>
    <property type="evidence" value="ECO:0007669"/>
    <property type="project" value="InterPro"/>
</dbReference>
<evidence type="ECO:0000259" key="5">
    <source>
        <dbReference type="PROSITE" id="PS50045"/>
    </source>
</evidence>